<feature type="region of interest" description="Disordered" evidence="1">
    <location>
        <begin position="102"/>
        <end position="123"/>
    </location>
</feature>
<feature type="compositionally biased region" description="Polar residues" evidence="1">
    <location>
        <begin position="772"/>
        <end position="793"/>
    </location>
</feature>
<proteinExistence type="predicted"/>
<feature type="compositionally biased region" description="Basic and acidic residues" evidence="1">
    <location>
        <begin position="273"/>
        <end position="286"/>
    </location>
</feature>
<feature type="region of interest" description="Disordered" evidence="1">
    <location>
        <begin position="261"/>
        <end position="342"/>
    </location>
</feature>
<feature type="compositionally biased region" description="Basic and acidic residues" evidence="1">
    <location>
        <begin position="308"/>
        <end position="330"/>
    </location>
</feature>
<feature type="region of interest" description="Disordered" evidence="1">
    <location>
        <begin position="361"/>
        <end position="382"/>
    </location>
</feature>
<feature type="region of interest" description="Disordered" evidence="1">
    <location>
        <begin position="178"/>
        <end position="238"/>
    </location>
</feature>
<feature type="compositionally biased region" description="Polar residues" evidence="1">
    <location>
        <begin position="104"/>
        <end position="118"/>
    </location>
</feature>
<evidence type="ECO:0000313" key="2">
    <source>
        <dbReference type="EMBL" id="CCD20407.1"/>
    </source>
</evidence>
<organism evidence="2 3">
    <name type="scientific">Trypanosoma vivax (strain Y486)</name>
    <dbReference type="NCBI Taxonomy" id="1055687"/>
    <lineage>
        <taxon>Eukaryota</taxon>
        <taxon>Discoba</taxon>
        <taxon>Euglenozoa</taxon>
        <taxon>Kinetoplastea</taxon>
        <taxon>Metakinetoplastina</taxon>
        <taxon>Trypanosomatida</taxon>
        <taxon>Trypanosomatidae</taxon>
        <taxon>Trypanosoma</taxon>
        <taxon>Duttonella</taxon>
    </lineage>
</organism>
<dbReference type="SUPFAM" id="SSF58087">
    <property type="entry name" value="Variant surface glycoprotein (N-terminal domain)"/>
    <property type="match status" value="1"/>
</dbReference>
<feature type="region of interest" description="Disordered" evidence="1">
    <location>
        <begin position="751"/>
        <end position="823"/>
    </location>
</feature>
<dbReference type="EMBL" id="CAEX01005485">
    <property type="protein sequence ID" value="CCD20407.1"/>
    <property type="molecule type" value="Genomic_DNA"/>
</dbReference>
<feature type="compositionally biased region" description="Low complexity" evidence="1">
    <location>
        <begin position="196"/>
        <end position="217"/>
    </location>
</feature>
<evidence type="ECO:0000313" key="3">
    <source>
        <dbReference type="Proteomes" id="UP000009027"/>
    </source>
</evidence>
<keyword evidence="3" id="KW-1185">Reference proteome</keyword>
<evidence type="ECO:0000256" key="1">
    <source>
        <dbReference type="SAM" id="MobiDB-lite"/>
    </source>
</evidence>
<dbReference type="VEuPathDB" id="TriTrypDB:TvY486_0032260"/>
<gene>
    <name evidence="2" type="ORF">TvY486_0032260</name>
</gene>
<feature type="compositionally biased region" description="Basic residues" evidence="1">
    <location>
        <begin position="221"/>
        <end position="234"/>
    </location>
</feature>
<accession>F9WS69</accession>
<protein>
    <submittedName>
        <fullName evidence="2">Uncharacterized protein</fullName>
    </submittedName>
</protein>
<feature type="compositionally biased region" description="Basic and acidic residues" evidence="1">
    <location>
        <begin position="754"/>
        <end position="771"/>
    </location>
</feature>
<name>F9WS69_TRYVY</name>
<dbReference type="AlphaFoldDB" id="F9WS69"/>
<reference evidence="2 3" key="1">
    <citation type="journal article" date="2012" name="Proc. Natl. Acad. Sci. U.S.A.">
        <title>Antigenic diversity is generated by distinct evolutionary mechanisms in African trypanosome species.</title>
        <authorList>
            <person name="Jackson A.P."/>
            <person name="Berry A."/>
            <person name="Aslett M."/>
            <person name="Allison H.C."/>
            <person name="Burton P."/>
            <person name="Vavrova-Anderson J."/>
            <person name="Brown R."/>
            <person name="Browne H."/>
            <person name="Corton N."/>
            <person name="Hauser H."/>
            <person name="Gamble J."/>
            <person name="Gilderthorp R."/>
            <person name="Marcello L."/>
            <person name="McQuillan J."/>
            <person name="Otto T.D."/>
            <person name="Quail M.A."/>
            <person name="Sanders M.J."/>
            <person name="van Tonder A."/>
            <person name="Ginger M.L."/>
            <person name="Field M.C."/>
            <person name="Barry J.D."/>
            <person name="Hertz-Fowler C."/>
            <person name="Berriman M."/>
        </authorList>
    </citation>
    <scope>NUCLEOTIDE SEQUENCE</scope>
    <source>
        <strain evidence="2 3">Y486</strain>
    </source>
</reference>
<sequence length="843" mass="90141">MQPRRLRFCPQRRMRSALPHSDRAPAGNRASSACAVLSAQPCVSAGGDRRRLTRGARRACAECGVPSARRNQLCAFGCRVCALVRLRPARLLVEPSPALRTPGALSSTGTGCESSQGEPSWRPRRRDACVPDCAALLSVTAPWPSLAQPSGGPRDGAACAAVQAEVGRWHTTLNGAAAASDPRRLASASGRRRRSALCASRPSRSRAPTTRTVKAGARCGGRGRAHGQPRRRHSTEREAAAVGSCRLCEANSGLKALDVGEEARNRRRLPAPRKADRTREEGLRRAARERRRRCVDAVGRRGRNKATAVRERTTHTRADTAGQERTEAATHRGSAHADAAGEWEGDAWNVHRVVGVGASAHSLGAGRRWRQPAMDNTGGRRGRRGTLWRVVHKGSVKMQRVALSAMLACGLALALASLPALASNGQGKALSEDKVADVCKLSALLKKMSLEAKKLGSVATLATGFEASAAEEDMHVMREALGSAARLLRRRARRGADTRNETQAREMAERVVRLHEAEQTKALAAQLAENVRQRTALTAAAIDSWIKTFAANFQGSNVACIVAQSGAGNGKEQAERFATTDTQAGGCAATADKVATAMLPEQKMPTQDNEWQQAITAAQASKRDMLVGSESTTKCTLTAGTANSYAGAAADATQPWGFFWQLTGHSTSSRIELKWSDAHQDAGTEKTKSEDALNEMWLNFKQLKETHRQIINACNGQAKGAPAEAPAAQQLCGDENRNMRLAIAKKVMAEDASDEAHRAQRDAHIEQEARTQENASTQKDAAQGGEATQQNKQGGHKGPAPQTRTAASESAAKDSSCRQQARGAAATLVAFLAGARQRKHAHE</sequence>
<dbReference type="Proteomes" id="UP000009027">
    <property type="component" value="Unassembled WGS sequence"/>
</dbReference>